<dbReference type="GO" id="GO:0016787">
    <property type="term" value="F:hydrolase activity"/>
    <property type="evidence" value="ECO:0007669"/>
    <property type="project" value="UniProtKB-KW"/>
</dbReference>
<dbReference type="SUPFAM" id="SSF48208">
    <property type="entry name" value="Six-hairpin glycosidases"/>
    <property type="match status" value="1"/>
</dbReference>
<dbReference type="PANTHER" id="PTHR31047">
    <property type="entry name" value="MEIOTICALLY UP-REGULATED GENE 157 PROTEIN"/>
    <property type="match status" value="1"/>
</dbReference>
<dbReference type="InterPro" id="IPR012341">
    <property type="entry name" value="6hp_glycosidase-like_sf"/>
</dbReference>
<evidence type="ECO:0000313" key="1">
    <source>
        <dbReference type="EMBL" id="HIS37399.1"/>
    </source>
</evidence>
<reference evidence="1" key="2">
    <citation type="journal article" date="2021" name="PeerJ">
        <title>Extensive microbial diversity within the chicken gut microbiome revealed by metagenomics and culture.</title>
        <authorList>
            <person name="Gilroy R."/>
            <person name="Ravi A."/>
            <person name="Getino M."/>
            <person name="Pursley I."/>
            <person name="Horton D.L."/>
            <person name="Alikhan N.F."/>
            <person name="Baker D."/>
            <person name="Gharbi K."/>
            <person name="Hall N."/>
            <person name="Watson M."/>
            <person name="Adriaenssens E.M."/>
            <person name="Foster-Nyarko E."/>
            <person name="Jarju S."/>
            <person name="Secka A."/>
            <person name="Antonio M."/>
            <person name="Oren A."/>
            <person name="Chaudhuri R.R."/>
            <person name="La Ragione R."/>
            <person name="Hildebrand F."/>
            <person name="Pallen M.J."/>
        </authorList>
    </citation>
    <scope>NUCLEOTIDE SEQUENCE</scope>
    <source>
        <strain evidence="1">6276</strain>
    </source>
</reference>
<keyword evidence="1" id="KW-0378">Hydrolase</keyword>
<dbReference type="AlphaFoldDB" id="A0A9D1JPA5"/>
<dbReference type="PIRSF" id="PIRSF028846">
    <property type="entry name" value="UCP028846"/>
    <property type="match status" value="1"/>
</dbReference>
<gene>
    <name evidence="1" type="ORF">IAC10_12390</name>
</gene>
<dbReference type="GO" id="GO:0005975">
    <property type="term" value="P:carbohydrate metabolic process"/>
    <property type="evidence" value="ECO:0007669"/>
    <property type="project" value="InterPro"/>
</dbReference>
<accession>A0A9D1JPA5</accession>
<organism evidence="1 2">
    <name type="scientific">Candidatus Scatousia excrementigallinarum</name>
    <dbReference type="NCBI Taxonomy" id="2840935"/>
    <lineage>
        <taxon>Bacteria</taxon>
        <taxon>Candidatus Scatousia</taxon>
    </lineage>
</organism>
<dbReference type="InterPro" id="IPR008313">
    <property type="entry name" value="GH125"/>
</dbReference>
<dbReference type="SMART" id="SM01149">
    <property type="entry name" value="DUF1237"/>
    <property type="match status" value="1"/>
</dbReference>
<name>A0A9D1JPA5_9BACT</name>
<comment type="caution">
    <text evidence="1">The sequence shown here is derived from an EMBL/GenBank/DDBJ whole genome shotgun (WGS) entry which is preliminary data.</text>
</comment>
<dbReference type="PANTHER" id="PTHR31047:SF0">
    <property type="entry name" value="MEIOTICALLY UP-REGULATED GENE 157 PROTEIN"/>
    <property type="match status" value="1"/>
</dbReference>
<dbReference type="InterPro" id="IPR008928">
    <property type="entry name" value="6-hairpin_glycosidase_sf"/>
</dbReference>
<dbReference type="EMBL" id="DVIU01000251">
    <property type="protein sequence ID" value="HIS37399.1"/>
    <property type="molecule type" value="Genomic_DNA"/>
</dbReference>
<protein>
    <submittedName>
        <fullName evidence="1">Glycoside hydrolase family 125 protein</fullName>
    </submittedName>
</protein>
<reference evidence="1" key="1">
    <citation type="submission" date="2020-10" db="EMBL/GenBank/DDBJ databases">
        <authorList>
            <person name="Gilroy R."/>
        </authorList>
    </citation>
    <scope>NUCLEOTIDE SEQUENCE</scope>
    <source>
        <strain evidence="1">6276</strain>
    </source>
</reference>
<dbReference type="Proteomes" id="UP000823928">
    <property type="component" value="Unassembled WGS sequence"/>
</dbReference>
<evidence type="ECO:0000313" key="2">
    <source>
        <dbReference type="Proteomes" id="UP000823928"/>
    </source>
</evidence>
<dbReference type="Gene3D" id="1.50.10.10">
    <property type="match status" value="1"/>
</dbReference>
<dbReference type="Pfam" id="PF06824">
    <property type="entry name" value="Glyco_hydro_125"/>
    <property type="match status" value="1"/>
</dbReference>
<proteinExistence type="predicted"/>
<sequence length="423" mass="49012">MKYKKTYAWLDFFCAKLKSKELATLFRNCFLSTLTTTVREKEDGSTYVFTGDIPAMWLRDSSAQVNTYIGLCGVDDDMSQMIRGVIKRQFFYISIDPYANAFNEEKNGHGHKDLTLNNDWVWERKFEIDSLCYPLWLTDKYFSITGDTTIFDQEFCKTVEIILTVFETEQKHFKKSNYTFIRENSARDSLENNGRGSNCKENGLVWSAFRPSDDKNTYGYLIPSNMFIVVVMRFLIHVFTKIIPNNVMAERCIQLKSDIEKGLSECAYVETNNGRIFAYETDGYGNHFIADDANVPSLLSLPYLGYCKADDPIYSNTRNYLISKANRYFYKGLFAEGIGSPHTPENYIWPLGLIIQGLTSVSEEEKVSLLRMLINTHAGTYHMHESFHKDDPTKFTRSWFGWADSLFAEFVMSNFELFKNIEF</sequence>